<name>M6VIM4_9LEPT</name>
<accession>M6VIM4</accession>
<reference evidence="1 2" key="1">
    <citation type="submission" date="2013-01" db="EMBL/GenBank/DDBJ databases">
        <authorList>
            <person name="Harkins D.M."/>
            <person name="Durkin A.S."/>
            <person name="Brinkac L.M."/>
            <person name="Haft D.H."/>
            <person name="Selengut J.D."/>
            <person name="Sanka R."/>
            <person name="DePew J."/>
            <person name="Purushe J."/>
            <person name="Matthias M.A."/>
            <person name="Vinetz J.M."/>
            <person name="Sutton G.G."/>
            <person name="Nierman W.C."/>
            <person name="Fouts D.E."/>
        </authorList>
    </citation>
    <scope>NUCLEOTIDE SEQUENCE [LARGE SCALE GENOMIC DNA]</scope>
    <source>
        <strain evidence="1 2">HAI1536</strain>
    </source>
</reference>
<dbReference type="AlphaFoldDB" id="M6VIM4"/>
<protein>
    <submittedName>
        <fullName evidence="1">Uncharacterized protein</fullName>
    </submittedName>
</protein>
<proteinExistence type="predicted"/>
<dbReference type="EMBL" id="AKWD02000053">
    <property type="protein sequence ID" value="EMO52984.1"/>
    <property type="molecule type" value="Genomic_DNA"/>
</dbReference>
<comment type="caution">
    <text evidence="1">The sequence shown here is derived from an EMBL/GenBank/DDBJ whole genome shotgun (WGS) entry which is preliminary data.</text>
</comment>
<evidence type="ECO:0000313" key="2">
    <source>
        <dbReference type="Proteomes" id="UP000012112"/>
    </source>
</evidence>
<gene>
    <name evidence="1" type="ORF">LEP1GSC172_3050</name>
</gene>
<evidence type="ECO:0000313" key="1">
    <source>
        <dbReference type="EMBL" id="EMO52984.1"/>
    </source>
</evidence>
<organism evidence="1 2">
    <name type="scientific">Leptospira noguchii</name>
    <dbReference type="NCBI Taxonomy" id="28182"/>
    <lineage>
        <taxon>Bacteria</taxon>
        <taxon>Pseudomonadati</taxon>
        <taxon>Spirochaetota</taxon>
        <taxon>Spirochaetia</taxon>
        <taxon>Leptospirales</taxon>
        <taxon>Leptospiraceae</taxon>
        <taxon>Leptospira</taxon>
    </lineage>
</organism>
<sequence>MSFVELQIITQILVPIPNPKTKRMKKLFFNTLEFINISFIEFFLKF</sequence>
<dbReference type="Proteomes" id="UP000012112">
    <property type="component" value="Unassembled WGS sequence"/>
</dbReference>